<dbReference type="SUPFAM" id="SSF53098">
    <property type="entry name" value="Ribonuclease H-like"/>
    <property type="match status" value="1"/>
</dbReference>
<accession>A0ABQ8PYD3</accession>
<feature type="non-terminal residue" evidence="2">
    <location>
        <position position="304"/>
    </location>
</feature>
<dbReference type="InterPro" id="IPR036397">
    <property type="entry name" value="RNaseH_sf"/>
</dbReference>
<evidence type="ECO:0000313" key="2">
    <source>
        <dbReference type="EMBL" id="KAJ3991448.1"/>
    </source>
</evidence>
<gene>
    <name evidence="2" type="ORF">F5050DRAFT_1546944</name>
</gene>
<keyword evidence="3" id="KW-1185">Reference proteome</keyword>
<organism evidence="2 3">
    <name type="scientific">Lentinula boryana</name>
    <dbReference type="NCBI Taxonomy" id="40481"/>
    <lineage>
        <taxon>Eukaryota</taxon>
        <taxon>Fungi</taxon>
        <taxon>Dikarya</taxon>
        <taxon>Basidiomycota</taxon>
        <taxon>Agaricomycotina</taxon>
        <taxon>Agaricomycetes</taxon>
        <taxon>Agaricomycetidae</taxon>
        <taxon>Agaricales</taxon>
        <taxon>Marasmiineae</taxon>
        <taxon>Omphalotaceae</taxon>
        <taxon>Lentinula</taxon>
    </lineage>
</organism>
<proteinExistence type="predicted"/>
<dbReference type="Gene3D" id="3.30.420.10">
    <property type="entry name" value="Ribonuclease H-like superfamily/Ribonuclease H"/>
    <property type="match status" value="1"/>
</dbReference>
<dbReference type="InterPro" id="IPR012337">
    <property type="entry name" value="RNaseH-like_sf"/>
</dbReference>
<reference evidence="2" key="1">
    <citation type="submission" date="2022-08" db="EMBL/GenBank/DDBJ databases">
        <authorList>
            <consortium name="DOE Joint Genome Institute"/>
            <person name="Min B."/>
            <person name="Riley R."/>
            <person name="Sierra-Patev S."/>
            <person name="Naranjo-Ortiz M."/>
            <person name="Looney B."/>
            <person name="Konkel Z."/>
            <person name="Slot J.C."/>
            <person name="Sakamoto Y."/>
            <person name="Steenwyk J.L."/>
            <person name="Rokas A."/>
            <person name="Carro J."/>
            <person name="Camarero S."/>
            <person name="Ferreira P."/>
            <person name="Molpeceres G."/>
            <person name="Ruiz-Duenas F.J."/>
            <person name="Serrano A."/>
            <person name="Henrissat B."/>
            <person name="Drula E."/>
            <person name="Hughes K.W."/>
            <person name="Mata J.L."/>
            <person name="Ishikawa N.K."/>
            <person name="Vargas-Isla R."/>
            <person name="Ushijima S."/>
            <person name="Smith C.A."/>
            <person name="Ahrendt S."/>
            <person name="Andreopoulos W."/>
            <person name="He G."/>
            <person name="Labutti K."/>
            <person name="Lipzen A."/>
            <person name="Ng V."/>
            <person name="Sandor L."/>
            <person name="Barry K."/>
            <person name="Martinez A.T."/>
            <person name="Xiao Y."/>
            <person name="Gibbons J.G."/>
            <person name="Terashima K."/>
            <person name="Hibbett D.S."/>
            <person name="Grigoriev I.V."/>
        </authorList>
    </citation>
    <scope>NUCLEOTIDE SEQUENCE</scope>
    <source>
        <strain evidence="2">TFB10827</strain>
    </source>
</reference>
<comment type="caution">
    <text evidence="2">The sequence shown here is derived from an EMBL/GenBank/DDBJ whole genome shotgun (WGS) entry which is preliminary data.</text>
</comment>
<sequence length="304" mass="34572">MRLKTYLSFGPTWTRVADALFANTVPKSEKNVDRSVRINIFLQSWQTYQNQNQIPRLKMLIDTAKRCNLRIEGIAFSREILRSMPIWYHKEADSLIRTMNSTAASICLRTNHGIKTVGEAVDLAAKYQQIDHHLDNACKCDGCKDIRVKFQCNHPNGCMNQARKLLDTLPPKWDPRSELPEDYQEEYIPNEEERRNKIIPFDRRVTTTGTLAEIFRVFTDPDTQPVNTLPNLKSPEEHPEQSIHVGTDGSCENNGEENAQAGAGIYIAEQHPQNKSIKLPKYLNQSNQTGELVAAKIAADIIDP</sequence>
<dbReference type="Proteomes" id="UP001163828">
    <property type="component" value="Unassembled WGS sequence"/>
</dbReference>
<evidence type="ECO:0000313" key="3">
    <source>
        <dbReference type="Proteomes" id="UP001163828"/>
    </source>
</evidence>
<feature type="region of interest" description="Disordered" evidence="1">
    <location>
        <begin position="225"/>
        <end position="244"/>
    </location>
</feature>
<evidence type="ECO:0008006" key="4">
    <source>
        <dbReference type="Google" id="ProtNLM"/>
    </source>
</evidence>
<name>A0ABQ8PYD3_9AGAR</name>
<dbReference type="EMBL" id="MU791033">
    <property type="protein sequence ID" value="KAJ3991448.1"/>
    <property type="molecule type" value="Genomic_DNA"/>
</dbReference>
<evidence type="ECO:0000256" key="1">
    <source>
        <dbReference type="SAM" id="MobiDB-lite"/>
    </source>
</evidence>
<protein>
    <recommendedName>
        <fullName evidence="4">RNase H type-1 domain-containing protein</fullName>
    </recommendedName>
</protein>